<comment type="caution">
    <text evidence="2">The sequence shown here is derived from an EMBL/GenBank/DDBJ whole genome shotgun (WGS) entry which is preliminary data.</text>
</comment>
<reference evidence="2 3" key="1">
    <citation type="submission" date="2019-10" db="EMBL/GenBank/DDBJ databases">
        <title>Extracellular Electron Transfer in a Candidatus Methanoperedens spp. Enrichment Culture.</title>
        <authorList>
            <person name="Berger S."/>
            <person name="Rangel Shaw D."/>
            <person name="Berben T."/>
            <person name="In 'T Zandt M."/>
            <person name="Frank J."/>
            <person name="Reimann J."/>
            <person name="Jetten M.S.M."/>
            <person name="Welte C.U."/>
        </authorList>
    </citation>
    <scope>NUCLEOTIDE SEQUENCE [LARGE SCALE GENOMIC DNA]</scope>
    <source>
        <strain evidence="2">SB12</strain>
    </source>
</reference>
<proteinExistence type="predicted"/>
<dbReference type="Pfam" id="PF07611">
    <property type="entry name" value="DUF1574"/>
    <property type="match status" value="1"/>
</dbReference>
<feature type="transmembrane region" description="Helical" evidence="1">
    <location>
        <begin position="20"/>
        <end position="40"/>
    </location>
</feature>
<name>A0A833LYI4_9LEPT</name>
<dbReference type="InterPro" id="IPR011468">
    <property type="entry name" value="DUF1574"/>
</dbReference>
<keyword evidence="1" id="KW-1133">Transmembrane helix</keyword>
<organism evidence="2 3">
    <name type="scientific">Leptonema illini</name>
    <dbReference type="NCBI Taxonomy" id="183"/>
    <lineage>
        <taxon>Bacteria</taxon>
        <taxon>Pseudomonadati</taxon>
        <taxon>Spirochaetota</taxon>
        <taxon>Spirochaetia</taxon>
        <taxon>Leptospirales</taxon>
        <taxon>Leptospiraceae</taxon>
        <taxon>Leptonema</taxon>
    </lineage>
</organism>
<accession>A0A833LYI4</accession>
<evidence type="ECO:0000313" key="3">
    <source>
        <dbReference type="Proteomes" id="UP000460298"/>
    </source>
</evidence>
<dbReference type="Proteomes" id="UP000460298">
    <property type="component" value="Unassembled WGS sequence"/>
</dbReference>
<protein>
    <submittedName>
        <fullName evidence="2">DUF1574 domain-containing protein</fullName>
    </submittedName>
</protein>
<evidence type="ECO:0000313" key="2">
    <source>
        <dbReference type="EMBL" id="KAB2932668.1"/>
    </source>
</evidence>
<keyword evidence="1" id="KW-0472">Membrane</keyword>
<gene>
    <name evidence="2" type="ORF">F9K24_09820</name>
</gene>
<keyword evidence="1" id="KW-0812">Transmembrane</keyword>
<dbReference type="AlphaFoldDB" id="A0A833LYI4"/>
<dbReference type="EMBL" id="WBUI01000008">
    <property type="protein sequence ID" value="KAB2932668.1"/>
    <property type="molecule type" value="Genomic_DNA"/>
</dbReference>
<sequence length="378" mass="43803">MKNQEQAHESSSGKRPPLRLFLFPVLVFALAFLVDKAFFIGRIEDYFLTTASFLNFDHKEAMLDELEDHLKKPDHLKALVLFGNSRTMSFSREYIEERYPGWTLFNFSVPGGTTDYFYYFMKEFRRRDIRPEAIYFAVTPQGMNATPAVALDEVMVFGLPPSFLATEFRYYSLDELTNYIAKKAFLVYRYRPKMKIIEWRMSYNEQTKERPVDAFRKMLEQTGQSLTKHRGSVPYDLDVKPAQDEAGIQANAVSIWKDAFTPFRLHEGQVHFTEESLKIAKELGAKTGLVWPRVSAPLRHLKETEKVAIDPVTHEPMTVRAAWEPAMKRLTEETGASWMDFNYDPAFDPHCDFFFDASHMASGCFRPFMDGVMAEAMK</sequence>
<evidence type="ECO:0000256" key="1">
    <source>
        <dbReference type="SAM" id="Phobius"/>
    </source>
</evidence>